<dbReference type="RefSeq" id="WP_272424419.1">
    <property type="nucleotide sequence ID" value="NZ_JAGTJJ010000038.1"/>
</dbReference>
<keyword evidence="2" id="KW-1185">Reference proteome</keyword>
<evidence type="ECO:0000313" key="1">
    <source>
        <dbReference type="EMBL" id="MDC3986420.1"/>
    </source>
</evidence>
<sequence>MTLVEGLDTSVPTEGKMRPALNVPFEDEHYHLKVARVTDASQVTDHDIPSWVRHEYSRRPAFNADSTRALMLSSNGWMRLYEVKPDGTQAFLKTLALGEPQEPNWHPTDPNKLYFFESYGQGLTISTYDITSDEKSTSRDLGTRVKALFPGATGMWTKQEGRPSDDGKIWCLEAGHTTAGNFVPDGLFAYDFDADKILGHMPVTEAPDHISTSPKGNYCVPSWGVPMGTRAYKTDFSSYTQLHDRSEHSDLAITKDGDEVLVYTAYDGANAGNVVMVELAGGTATPLVPLYGENNGSAAMHISGTSKNKPGYAVIGFYACSEEYGAKACDPSAQWFYNKVIAVELQANPKVYNLAHTHYGNAGYFTSAQAIANPDLTKVLFASTWESTMENDVASYLIQVPACALP</sequence>
<protein>
    <submittedName>
        <fullName evidence="1">Uncharacterized protein</fullName>
    </submittedName>
</protein>
<reference evidence="1 2" key="1">
    <citation type="submission" date="2021-04" db="EMBL/GenBank/DDBJ databases">
        <title>Genome analysis of Polyangium sp.</title>
        <authorList>
            <person name="Li Y."/>
            <person name="Wang J."/>
        </authorList>
    </citation>
    <scope>NUCLEOTIDE SEQUENCE [LARGE SCALE GENOMIC DNA]</scope>
    <source>
        <strain evidence="1 2">SDU14</strain>
    </source>
</reference>
<organism evidence="1 2">
    <name type="scientific">Polyangium jinanense</name>
    <dbReference type="NCBI Taxonomy" id="2829994"/>
    <lineage>
        <taxon>Bacteria</taxon>
        <taxon>Pseudomonadati</taxon>
        <taxon>Myxococcota</taxon>
        <taxon>Polyangia</taxon>
        <taxon>Polyangiales</taxon>
        <taxon>Polyangiaceae</taxon>
        <taxon>Polyangium</taxon>
    </lineage>
</organism>
<dbReference type="Proteomes" id="UP001151081">
    <property type="component" value="Unassembled WGS sequence"/>
</dbReference>
<proteinExistence type="predicted"/>
<dbReference type="EMBL" id="JAGTJJ010000038">
    <property type="protein sequence ID" value="MDC3986420.1"/>
    <property type="molecule type" value="Genomic_DNA"/>
</dbReference>
<comment type="caution">
    <text evidence="1">The sequence shown here is derived from an EMBL/GenBank/DDBJ whole genome shotgun (WGS) entry which is preliminary data.</text>
</comment>
<name>A0A9X4AXM4_9BACT</name>
<gene>
    <name evidence="1" type="ORF">KEG57_38445</name>
</gene>
<dbReference type="AlphaFoldDB" id="A0A9X4AXM4"/>
<dbReference type="SUPFAM" id="SSF82171">
    <property type="entry name" value="DPP6 N-terminal domain-like"/>
    <property type="match status" value="1"/>
</dbReference>
<evidence type="ECO:0000313" key="2">
    <source>
        <dbReference type="Proteomes" id="UP001151081"/>
    </source>
</evidence>
<accession>A0A9X4AXM4</accession>